<dbReference type="GO" id="GO:0003729">
    <property type="term" value="F:mRNA binding"/>
    <property type="evidence" value="ECO:0007669"/>
    <property type="project" value="TreeGrafter"/>
</dbReference>
<feature type="compositionally biased region" description="Basic and acidic residues" evidence="12">
    <location>
        <begin position="237"/>
        <end position="264"/>
    </location>
</feature>
<dbReference type="GO" id="GO:0032784">
    <property type="term" value="P:regulation of DNA-templated transcription elongation"/>
    <property type="evidence" value="ECO:0007669"/>
    <property type="project" value="InterPro"/>
</dbReference>
<dbReference type="PANTHER" id="PTHR11125:SF7">
    <property type="entry name" value="TRANSCRIPTION ELONGATION FACTOR SPT5"/>
    <property type="match status" value="1"/>
</dbReference>
<evidence type="ECO:0000259" key="15">
    <source>
        <dbReference type="SMART" id="SM00739"/>
    </source>
</evidence>
<dbReference type="CDD" id="cd06086">
    <property type="entry name" value="KOW_Spt5_6"/>
    <property type="match status" value="1"/>
</dbReference>
<dbReference type="InterPro" id="IPR057936">
    <property type="entry name" value="KOWx_Spt5"/>
</dbReference>
<dbReference type="FunFam" id="2.30.30.30:FF:000016">
    <property type="entry name" value="Transcription elongation factor SPT5"/>
    <property type="match status" value="1"/>
</dbReference>
<dbReference type="Pfam" id="PF11942">
    <property type="entry name" value="Spt5_N"/>
    <property type="match status" value="1"/>
</dbReference>
<feature type="compositionally biased region" description="Low complexity" evidence="12">
    <location>
        <begin position="818"/>
        <end position="831"/>
    </location>
</feature>
<evidence type="ECO:0000256" key="13">
    <source>
        <dbReference type="SAM" id="Phobius"/>
    </source>
</evidence>
<dbReference type="Pfam" id="PF23287">
    <property type="entry name" value="KOW7_SPT5"/>
    <property type="match status" value="1"/>
</dbReference>
<keyword evidence="8" id="KW-0010">Activator</keyword>
<feature type="compositionally biased region" description="Gly residues" evidence="12">
    <location>
        <begin position="845"/>
        <end position="855"/>
    </location>
</feature>
<dbReference type="SMART" id="SM00738">
    <property type="entry name" value="NGN"/>
    <property type="match status" value="1"/>
</dbReference>
<feature type="domain" description="NusG-like N-terminal" evidence="14">
    <location>
        <begin position="311"/>
        <end position="400"/>
    </location>
</feature>
<feature type="region of interest" description="Disordered" evidence="12">
    <location>
        <begin position="141"/>
        <end position="167"/>
    </location>
</feature>
<reference evidence="17" key="1">
    <citation type="journal article" date="2011" name="Genome Res.">
        <title>Deep small RNA sequencing from the nematode Ascaris reveals conservation, functional diversification, and novel developmental profiles.</title>
        <authorList>
            <person name="Wang J."/>
            <person name="Czech B."/>
            <person name="Crunk A."/>
            <person name="Wallace A."/>
            <person name="Mitreva M."/>
            <person name="Hannon G.J."/>
            <person name="Davis R.E."/>
        </authorList>
    </citation>
    <scope>NUCLEOTIDE SEQUENCE</scope>
</reference>
<dbReference type="SUPFAM" id="SSF50104">
    <property type="entry name" value="Translation proteins SH3-like domain"/>
    <property type="match status" value="1"/>
</dbReference>
<dbReference type="Pfam" id="PF23291">
    <property type="entry name" value="KOW4_SPT5"/>
    <property type="match status" value="1"/>
</dbReference>
<evidence type="ECO:0000256" key="9">
    <source>
        <dbReference type="ARBA" id="ARBA00023163"/>
    </source>
</evidence>
<accession>F1KPS7</accession>
<dbReference type="InterPro" id="IPR039385">
    <property type="entry name" value="NGN_Euk"/>
</dbReference>
<name>F1KPS7_ASCSU</name>
<protein>
    <recommendedName>
        <fullName evidence="3 11">Transcription elongation factor SPT5</fullName>
    </recommendedName>
</protein>
<dbReference type="InterPro" id="IPR022581">
    <property type="entry name" value="Spt5_N"/>
</dbReference>
<dbReference type="InterPro" id="IPR041976">
    <property type="entry name" value="KOW_Spt5_3"/>
</dbReference>
<dbReference type="PIRSF" id="PIRSF036945">
    <property type="entry name" value="Spt5"/>
    <property type="match status" value="1"/>
</dbReference>
<feature type="transmembrane region" description="Helical" evidence="13">
    <location>
        <begin position="72"/>
        <end position="94"/>
    </location>
</feature>
<evidence type="ECO:0000256" key="8">
    <source>
        <dbReference type="ARBA" id="ARBA00023159"/>
    </source>
</evidence>
<dbReference type="InterPro" id="IPR006645">
    <property type="entry name" value="NGN-like_dom"/>
</dbReference>
<evidence type="ECO:0000256" key="1">
    <source>
        <dbReference type="ARBA" id="ARBA00004123"/>
    </source>
</evidence>
<evidence type="ECO:0000259" key="14">
    <source>
        <dbReference type="SMART" id="SM00738"/>
    </source>
</evidence>
<dbReference type="Pfam" id="PF03439">
    <property type="entry name" value="Spt5-NGN"/>
    <property type="match status" value="1"/>
</dbReference>
<dbReference type="FunFam" id="3.30.70.940:FF:000005">
    <property type="entry name" value="Transcription elongation factor SPT5"/>
    <property type="match status" value="1"/>
</dbReference>
<feature type="domain" description="KOW" evidence="15">
    <location>
        <begin position="724"/>
        <end position="758"/>
    </location>
</feature>
<dbReference type="FunFam" id="2.30.30.30:FF:000013">
    <property type="entry name" value="Transcription elongation factor SPT5"/>
    <property type="match status" value="1"/>
</dbReference>
<sequence length="1223" mass="137580">MPISSPSSSKSTSSSSSSSTSTSSKMNWCTPVRRFFLLDFFGSMTTFLIFIVIFIFLIIVLLLFILFLLIRFQLALCTFLVFFLFFVLFLLFFFITSCCLLRVVQFLFIVLGMLNLILRTTFLTVRHDLLQKFTTELKQQEVMKKKRRKSTKKRKKTRKVQSASWNRMRRKRMKRRRTMMRKMKMTMKMRKVVIEPKKSRRKKRRTGVHQFILDDVEVDDDEEEDVDFEEDGDEMGIDPREREEAERLMKEQDERNREGRRRDLFSGMNEDQIEDYFKKKYSSQPSYAGATEDDAAIDDISRHSLLPSTKDPNLWIVKCRMGEEKLVALQLMRKAIAYEHTENPLQIKTVVVKEGLKGIIYVEALKQTHVAAAIEGISALNSYQVTMVPIKEMCDTLKVVKDIPTLKNGMYVRMKRTMYKDDLAQVDWVDIAHNKAYLKLVPRIDYTRMRGALRAQDEPRFVKMKRRPQARLFDVERIKEIGGEVSTDGDFLTFEGNQYRRGFLYKWFPLNVILVDGVKPSLSELEKFQETTDDLKKELEGTRVKERAYTFAPGDYVEVADGELVNLRGRVQSVDGEKVVVLPDHEDLKEALTLNAYELRKFFRAGDHVKVINGRYEGDTGLIVRVEDNLVILLSDLTMHELKVLPRDVQLCADVTTGVDSLGQFQYQDLVMLDQQTAGCIVRLEKEYLEVLNMHGKVVRVKPQAIHGKKDSRFAQALDSQQNTIQVRDTVKVVDGPFAPHNDGEEEKQGEIKHLFRSYAFVMSRKHTENGGIFVCKPRHLLLIGAKANARHEYAVLNRLASPNPFASPRHPGGQTPGPGNMSSGRSMRGGATPSQHGGSSSAGSLGGGPGGGGPNAQRIRRDNQIIGKSVRITQGPLKGYYGIVKDATEQTARVELHTTCKTISVDRSRIQMIGDGTPGGMAMGATVYGKTPSRDDGRTPMYSGGGKTPMYGSQTPMYGSQTPMHGGQTPMHGSQTPMHEGGRTPHYGASTPAYEGGRTPIHSSSAWDPAVTNTPAHPMNDDIQYDEPDSPFNVPTPGSLNPQTPGYNPDTPMGQSYTPMTPGGMYADYTAPSPYSRSNNYDSAAPYSSAQSYTPAGGAPAGIPQHVLNSGEWLAADMIIRFRGNYEDEELRDQEGTVRSVDLAEGRCTIYSFEQDREVRAYFDQILPVKPQQGDRVKVIHGDDNGVIGTLVSVDGTEAVIKTDSNDIVLSHIESLCRMENL</sequence>
<keyword evidence="7" id="KW-0805">Transcription regulation</keyword>
<evidence type="ECO:0000256" key="4">
    <source>
        <dbReference type="ARBA" id="ARBA00022491"/>
    </source>
</evidence>
<dbReference type="InterPro" id="IPR039659">
    <property type="entry name" value="SPT5"/>
</dbReference>
<evidence type="ECO:0000256" key="7">
    <source>
        <dbReference type="ARBA" id="ARBA00023015"/>
    </source>
</evidence>
<evidence type="ECO:0000256" key="6">
    <source>
        <dbReference type="ARBA" id="ARBA00022737"/>
    </source>
</evidence>
<dbReference type="InterPro" id="IPR041980">
    <property type="entry name" value="KOW_Spt5_6_metazoa"/>
</dbReference>
<dbReference type="Gene3D" id="2.30.30.30">
    <property type="match status" value="4"/>
</dbReference>
<dbReference type="InterPro" id="IPR005824">
    <property type="entry name" value="KOW"/>
</dbReference>
<dbReference type="CDD" id="cd06083">
    <property type="entry name" value="KOW_Spt5_3"/>
    <property type="match status" value="1"/>
</dbReference>
<dbReference type="Pfam" id="PF23037">
    <property type="entry name" value="KOWx_SPT5"/>
    <property type="match status" value="1"/>
</dbReference>
<feature type="domain" description="KOW" evidence="15">
    <location>
        <begin position="864"/>
        <end position="891"/>
    </location>
</feature>
<dbReference type="SMART" id="SM00739">
    <property type="entry name" value="KOW"/>
    <property type="match status" value="5"/>
</dbReference>
<keyword evidence="9 11" id="KW-0804">Transcription</keyword>
<feature type="compositionally biased region" description="Acidic residues" evidence="12">
    <location>
        <begin position="220"/>
        <end position="236"/>
    </location>
</feature>
<dbReference type="CDD" id="cd06082">
    <property type="entry name" value="KOW_Spt5_2"/>
    <property type="match status" value="1"/>
</dbReference>
<dbReference type="InterPro" id="IPR041978">
    <property type="entry name" value="KOW_Spt5_5"/>
</dbReference>
<dbReference type="Pfam" id="PF23284">
    <property type="entry name" value="KOW2_Spt5"/>
    <property type="match status" value="1"/>
</dbReference>
<keyword evidence="13" id="KW-1133">Transmembrane helix</keyword>
<dbReference type="GO" id="GO:0003746">
    <property type="term" value="F:translation elongation factor activity"/>
    <property type="evidence" value="ECO:0007669"/>
    <property type="project" value="UniProtKB-KW"/>
</dbReference>
<feature type="region of interest" description="Disordered" evidence="12">
    <location>
        <begin position="1"/>
        <end position="26"/>
    </location>
</feature>
<keyword evidence="4" id="KW-0678">Repressor</keyword>
<dbReference type="Pfam" id="PF23288">
    <property type="entry name" value="KOW6_SPT5"/>
    <property type="match status" value="1"/>
</dbReference>
<dbReference type="InterPro" id="IPR041973">
    <property type="entry name" value="KOW_Spt5_1"/>
</dbReference>
<feature type="domain" description="KOW" evidence="15">
    <location>
        <begin position="550"/>
        <end position="577"/>
    </location>
</feature>
<keyword evidence="13" id="KW-0812">Transmembrane</keyword>
<dbReference type="CDD" id="cd09888">
    <property type="entry name" value="NGN_Euk"/>
    <property type="match status" value="1"/>
</dbReference>
<feature type="region of interest" description="Disordered" evidence="12">
    <location>
        <begin position="961"/>
        <end position="993"/>
    </location>
</feature>
<dbReference type="GO" id="GO:0006368">
    <property type="term" value="P:transcription elongation by RNA polymerase II"/>
    <property type="evidence" value="ECO:0007669"/>
    <property type="project" value="TreeGrafter"/>
</dbReference>
<evidence type="ECO:0000256" key="5">
    <source>
        <dbReference type="ARBA" id="ARBA00022553"/>
    </source>
</evidence>
<feature type="domain" description="KOW" evidence="15">
    <location>
        <begin position="602"/>
        <end position="629"/>
    </location>
</feature>
<comment type="similarity">
    <text evidence="2 11">Belongs to the SPT5 family.</text>
</comment>
<feature type="region of interest" description="Disordered" evidence="12">
    <location>
        <begin position="220"/>
        <end position="265"/>
    </location>
</feature>
<dbReference type="GO" id="GO:0032044">
    <property type="term" value="C:DSIF complex"/>
    <property type="evidence" value="ECO:0007669"/>
    <property type="project" value="TreeGrafter"/>
</dbReference>
<evidence type="ECO:0000256" key="10">
    <source>
        <dbReference type="ARBA" id="ARBA00023242"/>
    </source>
</evidence>
<dbReference type="CDD" id="cd06084">
    <property type="entry name" value="KOW_Spt5_4"/>
    <property type="match status" value="1"/>
</dbReference>
<dbReference type="GO" id="GO:0006357">
    <property type="term" value="P:regulation of transcription by RNA polymerase II"/>
    <property type="evidence" value="ECO:0007669"/>
    <property type="project" value="InterPro"/>
</dbReference>
<dbReference type="InterPro" id="IPR024945">
    <property type="entry name" value="Spt5_C_dom"/>
</dbReference>
<keyword evidence="10 11" id="KW-0539">Nucleus</keyword>
<dbReference type="AlphaFoldDB" id="F1KPS7"/>
<evidence type="ECO:0000256" key="2">
    <source>
        <dbReference type="ARBA" id="ARBA00006956"/>
    </source>
</evidence>
<proteinExistence type="evidence at transcript level"/>
<dbReference type="Gene3D" id="3.30.70.940">
    <property type="entry name" value="NusG, N-terminal domain"/>
    <property type="match status" value="1"/>
</dbReference>
<keyword evidence="13" id="KW-0472">Membrane</keyword>
<keyword evidence="17" id="KW-0251">Elongation factor</keyword>
<keyword evidence="5" id="KW-0597">Phosphoprotein</keyword>
<dbReference type="CDD" id="cd06085">
    <property type="entry name" value="KOW_Spt5_5"/>
    <property type="match status" value="1"/>
</dbReference>
<dbReference type="InterPro" id="IPR005100">
    <property type="entry name" value="NGN-domain"/>
</dbReference>
<feature type="transmembrane region" description="Helical" evidence="13">
    <location>
        <begin position="35"/>
        <end position="66"/>
    </location>
</feature>
<dbReference type="InterPro" id="IPR014722">
    <property type="entry name" value="Rib_uL2_dom2"/>
</dbReference>
<evidence type="ECO:0000256" key="12">
    <source>
        <dbReference type="SAM" id="MobiDB-lite"/>
    </source>
</evidence>
<dbReference type="InterPro" id="IPR017071">
    <property type="entry name" value="TF_Spt5_eukaryote"/>
</dbReference>
<comment type="subcellular location">
    <subcellularLocation>
        <location evidence="1 11">Nucleus</location>
    </subcellularLocation>
</comment>
<dbReference type="Pfam" id="PF23290">
    <property type="entry name" value="KOW5_SPT5"/>
    <property type="match status" value="1"/>
</dbReference>
<dbReference type="InterPro" id="IPR041977">
    <property type="entry name" value="KOW_Spt5_4"/>
</dbReference>
<feature type="domain" description="Spt5 C-terminal" evidence="16">
    <location>
        <begin position="937"/>
        <end position="1075"/>
    </location>
</feature>
<evidence type="ECO:0000256" key="11">
    <source>
        <dbReference type="PIRNR" id="PIRNR036945"/>
    </source>
</evidence>
<dbReference type="InterPro" id="IPR057934">
    <property type="entry name" value="KOW_Spt5_7"/>
</dbReference>
<dbReference type="EMBL" id="JI163918">
    <property type="protein sequence ID" value="ADY39881.1"/>
    <property type="molecule type" value="mRNA"/>
</dbReference>
<dbReference type="Pfam" id="PF23042">
    <property type="entry name" value="KOW1_SPT5"/>
    <property type="match status" value="1"/>
</dbReference>
<evidence type="ECO:0000313" key="17">
    <source>
        <dbReference type="EMBL" id="ADY39881.1"/>
    </source>
</evidence>
<dbReference type="InterPro" id="IPR041975">
    <property type="entry name" value="KOW_Spt5_2"/>
</dbReference>
<dbReference type="PANTHER" id="PTHR11125">
    <property type="entry name" value="SUPPRESSOR OF TY 5"/>
    <property type="match status" value="1"/>
</dbReference>
<dbReference type="Pfam" id="PF00467">
    <property type="entry name" value="KOW"/>
    <property type="match status" value="1"/>
</dbReference>
<dbReference type="InterPro" id="IPR008991">
    <property type="entry name" value="Translation_prot_SH3-like_sf"/>
</dbReference>
<evidence type="ECO:0000259" key="16">
    <source>
        <dbReference type="SMART" id="SM01104"/>
    </source>
</evidence>
<feature type="compositionally biased region" description="Low complexity" evidence="12">
    <location>
        <begin position="1"/>
        <end position="24"/>
    </location>
</feature>
<keyword evidence="17" id="KW-0648">Protein biosynthesis</keyword>
<organism evidence="17">
    <name type="scientific">Ascaris suum</name>
    <name type="common">Pig roundworm</name>
    <name type="synonym">Ascaris lumbricoides</name>
    <dbReference type="NCBI Taxonomy" id="6253"/>
    <lineage>
        <taxon>Eukaryota</taxon>
        <taxon>Metazoa</taxon>
        <taxon>Ecdysozoa</taxon>
        <taxon>Nematoda</taxon>
        <taxon>Chromadorea</taxon>
        <taxon>Rhabditida</taxon>
        <taxon>Spirurina</taxon>
        <taxon>Ascaridomorpha</taxon>
        <taxon>Ascaridoidea</taxon>
        <taxon>Ascarididae</taxon>
        <taxon>Ascaris</taxon>
    </lineage>
</organism>
<dbReference type="CDD" id="cd06081">
    <property type="entry name" value="KOW_Spt5_1"/>
    <property type="match status" value="1"/>
</dbReference>
<feature type="compositionally biased region" description="Basic residues" evidence="12">
    <location>
        <begin position="144"/>
        <end position="159"/>
    </location>
</feature>
<evidence type="ECO:0000256" key="3">
    <source>
        <dbReference type="ARBA" id="ARBA00020181"/>
    </source>
</evidence>
<keyword evidence="6" id="KW-0677">Repeat</keyword>
<feature type="transmembrane region" description="Helical" evidence="13">
    <location>
        <begin position="106"/>
        <end position="125"/>
    </location>
</feature>
<dbReference type="SMART" id="SM01104">
    <property type="entry name" value="CTD"/>
    <property type="match status" value="1"/>
</dbReference>
<feature type="region of interest" description="Disordered" evidence="12">
    <location>
        <begin position="805"/>
        <end position="859"/>
    </location>
</feature>
<feature type="domain" description="KOW" evidence="15">
    <location>
        <begin position="1171"/>
        <end position="1198"/>
    </location>
</feature>
<dbReference type="InterPro" id="IPR036735">
    <property type="entry name" value="NGN_dom_sf"/>
</dbReference>